<name>A0A9W4U7N8_9PLEO</name>
<protein>
    <submittedName>
        <fullName evidence="1">Uncharacterized protein</fullName>
    </submittedName>
</protein>
<sequence length="271" mass="29962">MRPPHMVLGSWNQCWDYARAECFVRFAFCQLPTKSVDQHLKGLARCWIQRWSVWIRLPCFDAMSTGQDLPTNHHRGQPTSWLNPCPSPSLAEPIRGVATKVRPPRGTLAFVVNAGGGPSTLVDDIFRTGFVGFFLAMYCWNHCFVGEVSAMSAPQPSSLCLALGDSNFLGDSFEAFLDDDEFHGDLRSKATCLSQSSFLWLFLGGEVSVMSAPQPSSTCLARGDPNFLGDNFGAFFDDSTSHGDLKSKVTWLSHSSFSWLFLGGEVGWPFI</sequence>
<organism evidence="1 2">
    <name type="scientific">Periconia digitata</name>
    <dbReference type="NCBI Taxonomy" id="1303443"/>
    <lineage>
        <taxon>Eukaryota</taxon>
        <taxon>Fungi</taxon>
        <taxon>Dikarya</taxon>
        <taxon>Ascomycota</taxon>
        <taxon>Pezizomycotina</taxon>
        <taxon>Dothideomycetes</taxon>
        <taxon>Pleosporomycetidae</taxon>
        <taxon>Pleosporales</taxon>
        <taxon>Massarineae</taxon>
        <taxon>Periconiaceae</taxon>
        <taxon>Periconia</taxon>
    </lineage>
</organism>
<keyword evidence="2" id="KW-1185">Reference proteome</keyword>
<dbReference type="AlphaFoldDB" id="A0A9W4U7N8"/>
<comment type="caution">
    <text evidence="1">The sequence shown here is derived from an EMBL/GenBank/DDBJ whole genome shotgun (WGS) entry which is preliminary data.</text>
</comment>
<dbReference type="Proteomes" id="UP001152607">
    <property type="component" value="Unassembled WGS sequence"/>
</dbReference>
<reference evidence="1" key="1">
    <citation type="submission" date="2023-01" db="EMBL/GenBank/DDBJ databases">
        <authorList>
            <person name="Van Ghelder C."/>
            <person name="Rancurel C."/>
        </authorList>
    </citation>
    <scope>NUCLEOTIDE SEQUENCE</scope>
    <source>
        <strain evidence="1">CNCM I-4278</strain>
    </source>
</reference>
<accession>A0A9W4U7N8</accession>
<dbReference type="EMBL" id="CAOQHR010000002">
    <property type="protein sequence ID" value="CAI6296887.1"/>
    <property type="molecule type" value="Genomic_DNA"/>
</dbReference>
<proteinExistence type="predicted"/>
<evidence type="ECO:0000313" key="2">
    <source>
        <dbReference type="Proteomes" id="UP001152607"/>
    </source>
</evidence>
<gene>
    <name evidence="1" type="ORF">PDIGIT_LOCUS2683</name>
</gene>
<evidence type="ECO:0000313" key="1">
    <source>
        <dbReference type="EMBL" id="CAI6296887.1"/>
    </source>
</evidence>